<evidence type="ECO:0008006" key="3">
    <source>
        <dbReference type="Google" id="ProtNLM"/>
    </source>
</evidence>
<comment type="caution">
    <text evidence="1">The sequence shown here is derived from an EMBL/GenBank/DDBJ whole genome shotgun (WGS) entry which is preliminary data.</text>
</comment>
<dbReference type="EMBL" id="RBTD01000130">
    <property type="protein sequence ID" value="RMT23323.1"/>
    <property type="molecule type" value="Genomic_DNA"/>
</dbReference>
<reference evidence="1 2" key="1">
    <citation type="submission" date="2018-08" db="EMBL/GenBank/DDBJ databases">
        <title>Recombination of ecologically and evolutionarily significant loci maintains genetic cohesion in the Pseudomonas syringae species complex.</title>
        <authorList>
            <person name="Dillon M."/>
            <person name="Thakur S."/>
            <person name="Almeida R.N.D."/>
            <person name="Weir B.S."/>
            <person name="Guttman D.S."/>
        </authorList>
    </citation>
    <scope>NUCLEOTIDE SEQUENCE [LARGE SCALE GENOMIC DNA]</scope>
    <source>
        <strain evidence="1 2">ICMP 6941</strain>
    </source>
</reference>
<accession>A0A3M5JJK6</accession>
<evidence type="ECO:0000313" key="1">
    <source>
        <dbReference type="EMBL" id="RMT23323.1"/>
    </source>
</evidence>
<dbReference type="Proteomes" id="UP000276194">
    <property type="component" value="Unassembled WGS sequence"/>
</dbReference>
<organism evidence="1 2">
    <name type="scientific">Pseudomonas amygdali pv. mori</name>
    <dbReference type="NCBI Taxonomy" id="34065"/>
    <lineage>
        <taxon>Bacteria</taxon>
        <taxon>Pseudomonadati</taxon>
        <taxon>Pseudomonadota</taxon>
        <taxon>Gammaproteobacteria</taxon>
        <taxon>Pseudomonadales</taxon>
        <taxon>Pseudomonadaceae</taxon>
        <taxon>Pseudomonas</taxon>
        <taxon>Pseudomonas amygdali</taxon>
    </lineage>
</organism>
<evidence type="ECO:0000313" key="2">
    <source>
        <dbReference type="Proteomes" id="UP000276194"/>
    </source>
</evidence>
<dbReference type="AlphaFoldDB" id="A0A3M5JJK6"/>
<protein>
    <recommendedName>
        <fullName evidence="3">tRNA dihydrouridine(20/20a) synthase DusA</fullName>
    </recommendedName>
</protein>
<sequence>MTTENHETSEIIGQSATTLSRRFSVAPMMDWTGLF</sequence>
<gene>
    <name evidence="1" type="ORF">ALP52_05535</name>
</gene>
<name>A0A3M5JJK6_PSEA0</name>
<proteinExistence type="predicted"/>